<feature type="transmembrane region" description="Helical" evidence="2">
    <location>
        <begin position="76"/>
        <end position="94"/>
    </location>
</feature>
<accession>A0A0G0FJG7</accession>
<evidence type="ECO:0000256" key="2">
    <source>
        <dbReference type="SAM" id="Phobius"/>
    </source>
</evidence>
<evidence type="ECO:0000256" key="1">
    <source>
        <dbReference type="SAM" id="MobiDB-lite"/>
    </source>
</evidence>
<evidence type="ECO:0000313" key="4">
    <source>
        <dbReference type="Proteomes" id="UP000034448"/>
    </source>
</evidence>
<gene>
    <name evidence="3" type="ORF">US28_C0044G0008</name>
</gene>
<proteinExistence type="predicted"/>
<dbReference type="Proteomes" id="UP000034448">
    <property type="component" value="Unassembled WGS sequence"/>
</dbReference>
<dbReference type="AlphaFoldDB" id="A0A0G0FJG7"/>
<organism evidence="3 4">
    <name type="scientific">Candidatus Daviesbacteria bacterium GW2011_GWA1_36_8</name>
    <dbReference type="NCBI Taxonomy" id="1618417"/>
    <lineage>
        <taxon>Bacteria</taxon>
        <taxon>Candidatus Daviesiibacteriota</taxon>
    </lineage>
</organism>
<feature type="compositionally biased region" description="Basic and acidic residues" evidence="1">
    <location>
        <begin position="11"/>
        <end position="22"/>
    </location>
</feature>
<keyword evidence="2" id="KW-0812">Transmembrane</keyword>
<protein>
    <submittedName>
        <fullName evidence="3">Uncharacterized protein</fullName>
    </submittedName>
</protein>
<sequence length="196" mass="22818">MPKFHAQHLLTEPKKLPPPDEFEHHFGEYDPEPVKTLLSWTAPSRPFRKKDRSFYTTVAILIVLISLIALLAGQLLLVGVLLSFGFLVYVLNFVPPEDIRYKISTQGTTIGDHFYHWQELDSFWFTKKDGNNLLYILTRFRFPGALIIVLSPDFEEEQIKTIVARYLPFHEIAPRSLMEKWSEGLQKHFPLENPHS</sequence>
<dbReference type="EMBL" id="LBSJ01000044">
    <property type="protein sequence ID" value="KKQ13805.1"/>
    <property type="molecule type" value="Genomic_DNA"/>
</dbReference>
<keyword evidence="2" id="KW-0472">Membrane</keyword>
<name>A0A0G0FJG7_9BACT</name>
<keyword evidence="2" id="KW-1133">Transmembrane helix</keyword>
<feature type="transmembrane region" description="Helical" evidence="2">
    <location>
        <begin position="53"/>
        <end position="70"/>
    </location>
</feature>
<reference evidence="3 4" key="1">
    <citation type="journal article" date="2015" name="Nature">
        <title>rRNA introns, odd ribosomes, and small enigmatic genomes across a large radiation of phyla.</title>
        <authorList>
            <person name="Brown C.T."/>
            <person name="Hug L.A."/>
            <person name="Thomas B.C."/>
            <person name="Sharon I."/>
            <person name="Castelle C.J."/>
            <person name="Singh A."/>
            <person name="Wilkins M.J."/>
            <person name="Williams K.H."/>
            <person name="Banfield J.F."/>
        </authorList>
    </citation>
    <scope>NUCLEOTIDE SEQUENCE [LARGE SCALE GENOMIC DNA]</scope>
</reference>
<comment type="caution">
    <text evidence="3">The sequence shown here is derived from an EMBL/GenBank/DDBJ whole genome shotgun (WGS) entry which is preliminary data.</text>
</comment>
<evidence type="ECO:0000313" key="3">
    <source>
        <dbReference type="EMBL" id="KKQ13805.1"/>
    </source>
</evidence>
<feature type="region of interest" description="Disordered" evidence="1">
    <location>
        <begin position="1"/>
        <end position="22"/>
    </location>
</feature>